<evidence type="ECO:0000313" key="1">
    <source>
        <dbReference type="EMBL" id="MPD02351.1"/>
    </source>
</evidence>
<sequence>MGSEACGPVGECLVEGRTRGGRGKAVDIRRGEW</sequence>
<comment type="caution">
    <text evidence="1">The sequence shown here is derived from an EMBL/GenBank/DDBJ whole genome shotgun (WGS) entry which is preliminary data.</text>
</comment>
<evidence type="ECO:0000313" key="2">
    <source>
        <dbReference type="Proteomes" id="UP000324222"/>
    </source>
</evidence>
<keyword evidence="2" id="KW-1185">Reference proteome</keyword>
<dbReference type="Proteomes" id="UP000324222">
    <property type="component" value="Unassembled WGS sequence"/>
</dbReference>
<protein>
    <submittedName>
        <fullName evidence="1">Uncharacterized protein</fullName>
    </submittedName>
</protein>
<name>A0A5B7JZW8_PORTR</name>
<gene>
    <name evidence="1" type="ORF">E2C01_097929</name>
</gene>
<organism evidence="1 2">
    <name type="scientific">Portunus trituberculatus</name>
    <name type="common">Swimming crab</name>
    <name type="synonym">Neptunus trituberculatus</name>
    <dbReference type="NCBI Taxonomy" id="210409"/>
    <lineage>
        <taxon>Eukaryota</taxon>
        <taxon>Metazoa</taxon>
        <taxon>Ecdysozoa</taxon>
        <taxon>Arthropoda</taxon>
        <taxon>Crustacea</taxon>
        <taxon>Multicrustacea</taxon>
        <taxon>Malacostraca</taxon>
        <taxon>Eumalacostraca</taxon>
        <taxon>Eucarida</taxon>
        <taxon>Decapoda</taxon>
        <taxon>Pleocyemata</taxon>
        <taxon>Brachyura</taxon>
        <taxon>Eubrachyura</taxon>
        <taxon>Portunoidea</taxon>
        <taxon>Portunidae</taxon>
        <taxon>Portuninae</taxon>
        <taxon>Portunus</taxon>
    </lineage>
</organism>
<proteinExistence type="predicted"/>
<dbReference type="AlphaFoldDB" id="A0A5B7JZW8"/>
<reference evidence="1 2" key="1">
    <citation type="submission" date="2019-05" db="EMBL/GenBank/DDBJ databases">
        <title>Another draft genome of Portunus trituberculatus and its Hox gene families provides insights of decapod evolution.</title>
        <authorList>
            <person name="Jeong J.-H."/>
            <person name="Song I."/>
            <person name="Kim S."/>
            <person name="Choi T."/>
            <person name="Kim D."/>
            <person name="Ryu S."/>
            <person name="Kim W."/>
        </authorList>
    </citation>
    <scope>NUCLEOTIDE SEQUENCE [LARGE SCALE GENOMIC DNA]</scope>
    <source>
        <tissue evidence="1">Muscle</tissue>
    </source>
</reference>
<accession>A0A5B7JZW8</accession>
<dbReference type="EMBL" id="VSRR010131046">
    <property type="protein sequence ID" value="MPD02351.1"/>
    <property type="molecule type" value="Genomic_DNA"/>
</dbReference>